<evidence type="ECO:0000256" key="2">
    <source>
        <dbReference type="ARBA" id="ARBA00022723"/>
    </source>
</evidence>
<evidence type="ECO:0000313" key="3">
    <source>
        <dbReference type="EMBL" id="MFC6333008.1"/>
    </source>
</evidence>
<dbReference type="Gene3D" id="1.20.120.450">
    <property type="entry name" value="dinb family like domain"/>
    <property type="match status" value="1"/>
</dbReference>
<evidence type="ECO:0000313" key="4">
    <source>
        <dbReference type="Proteomes" id="UP001596233"/>
    </source>
</evidence>
<dbReference type="RefSeq" id="WP_379234020.1">
    <property type="nucleotide sequence ID" value="NZ_JBHSTE010000003.1"/>
</dbReference>
<gene>
    <name evidence="3" type="ORF">ACFP56_10270</name>
</gene>
<keyword evidence="4" id="KW-1185">Reference proteome</keyword>
<keyword evidence="2" id="KW-0479">Metal-binding</keyword>
<dbReference type="InterPro" id="IPR034660">
    <property type="entry name" value="DinB/YfiT-like"/>
</dbReference>
<dbReference type="PANTHER" id="PTHR37302">
    <property type="entry name" value="SLR1116 PROTEIN"/>
    <property type="match status" value="1"/>
</dbReference>
<proteinExistence type="inferred from homology"/>
<dbReference type="SUPFAM" id="SSF109854">
    <property type="entry name" value="DinB/YfiT-like putative metalloenzymes"/>
    <property type="match status" value="1"/>
</dbReference>
<comment type="similarity">
    <text evidence="1">Belongs to the DinB family.</text>
</comment>
<organism evidence="3 4">
    <name type="scientific">Paenibacillus septentrionalis</name>
    <dbReference type="NCBI Taxonomy" id="429342"/>
    <lineage>
        <taxon>Bacteria</taxon>
        <taxon>Bacillati</taxon>
        <taxon>Bacillota</taxon>
        <taxon>Bacilli</taxon>
        <taxon>Bacillales</taxon>
        <taxon>Paenibacillaceae</taxon>
        <taxon>Paenibacillus</taxon>
    </lineage>
</organism>
<dbReference type="PANTHER" id="PTHR37302:SF3">
    <property type="entry name" value="DAMAGE-INDUCIBLE PROTEIN DINB"/>
    <property type="match status" value="1"/>
</dbReference>
<dbReference type="EMBL" id="JBHSTE010000003">
    <property type="protein sequence ID" value="MFC6333008.1"/>
    <property type="molecule type" value="Genomic_DNA"/>
</dbReference>
<accession>A0ABW1V5X9</accession>
<protein>
    <submittedName>
        <fullName evidence="3">DinB family protein</fullName>
    </submittedName>
</protein>
<dbReference type="InterPro" id="IPR007837">
    <property type="entry name" value="DinB"/>
</dbReference>
<dbReference type="Pfam" id="PF05163">
    <property type="entry name" value="DinB"/>
    <property type="match status" value="1"/>
</dbReference>
<reference evidence="4" key="1">
    <citation type="journal article" date="2019" name="Int. J. Syst. Evol. Microbiol.">
        <title>The Global Catalogue of Microorganisms (GCM) 10K type strain sequencing project: providing services to taxonomists for standard genome sequencing and annotation.</title>
        <authorList>
            <consortium name="The Broad Institute Genomics Platform"/>
            <consortium name="The Broad Institute Genome Sequencing Center for Infectious Disease"/>
            <person name="Wu L."/>
            <person name="Ma J."/>
        </authorList>
    </citation>
    <scope>NUCLEOTIDE SEQUENCE [LARGE SCALE GENOMIC DNA]</scope>
    <source>
        <strain evidence="4">PCU 280</strain>
    </source>
</reference>
<name>A0ABW1V5X9_9BACL</name>
<evidence type="ECO:0000256" key="1">
    <source>
        <dbReference type="ARBA" id="ARBA00008635"/>
    </source>
</evidence>
<sequence length="157" mass="18129">MKEKLLAWYDYNCWANERVLDHLQTVPADIFVKDVNLGFQSISHVLGHIATADRIWYSRISKGISPSSLEFTPYRNVEEARIDFLNNKQSMRAFIESASIEQTVSYKNTSGQPFEHTIEQIVQHVVNHGTYHRGNITTMLRFLGYAGVKTDYIAFLR</sequence>
<dbReference type="Proteomes" id="UP001596233">
    <property type="component" value="Unassembled WGS sequence"/>
</dbReference>
<comment type="caution">
    <text evidence="3">The sequence shown here is derived from an EMBL/GenBank/DDBJ whole genome shotgun (WGS) entry which is preliminary data.</text>
</comment>